<keyword evidence="4 9" id="KW-0479">Metal-binding</keyword>
<dbReference type="PROSITE" id="PS00088">
    <property type="entry name" value="SOD_MN"/>
    <property type="match status" value="1"/>
</dbReference>
<dbReference type="PANTHER" id="PTHR11404:SF6">
    <property type="entry name" value="SUPEROXIDE DISMUTASE [MN], MITOCHONDRIAL"/>
    <property type="match status" value="1"/>
</dbReference>
<evidence type="ECO:0000313" key="12">
    <source>
        <dbReference type="EMBL" id="KAG7284990.1"/>
    </source>
</evidence>
<evidence type="ECO:0000256" key="5">
    <source>
        <dbReference type="ARBA" id="ARBA00022862"/>
    </source>
</evidence>
<feature type="domain" description="Manganese/iron superoxide dismutase C-terminal" evidence="11">
    <location>
        <begin position="152"/>
        <end position="253"/>
    </location>
</feature>
<keyword evidence="6 9" id="KW-0560">Oxidoreductase</keyword>
<keyword evidence="7" id="KW-0464">Manganese</keyword>
<dbReference type="PANTHER" id="PTHR11404">
    <property type="entry name" value="SUPEROXIDE DISMUTASE 2"/>
    <property type="match status" value="1"/>
</dbReference>
<dbReference type="InterPro" id="IPR001189">
    <property type="entry name" value="Mn/Fe_SOD"/>
</dbReference>
<protein>
    <recommendedName>
        <fullName evidence="3 9">Superoxide dismutase</fullName>
        <ecNumber evidence="3 9">1.15.1.1</ecNumber>
    </recommendedName>
</protein>
<dbReference type="EC" id="1.15.1.1" evidence="3 9"/>
<reference evidence="12" key="1">
    <citation type="submission" date="2023-02" db="EMBL/GenBank/DDBJ databases">
        <authorList>
            <person name="Palmer J.M."/>
        </authorList>
    </citation>
    <scope>NUCLEOTIDE SEQUENCE</scope>
    <source>
        <strain evidence="12">FW57</strain>
    </source>
</reference>
<evidence type="ECO:0000256" key="8">
    <source>
        <dbReference type="ARBA" id="ARBA00049204"/>
    </source>
</evidence>
<comment type="catalytic activity">
    <reaction evidence="8 9">
        <text>2 superoxide + 2 H(+) = H2O2 + O2</text>
        <dbReference type="Rhea" id="RHEA:20696"/>
        <dbReference type="ChEBI" id="CHEBI:15378"/>
        <dbReference type="ChEBI" id="CHEBI:15379"/>
        <dbReference type="ChEBI" id="CHEBI:16240"/>
        <dbReference type="ChEBI" id="CHEBI:18421"/>
        <dbReference type="EC" id="1.15.1.1"/>
    </reaction>
</comment>
<evidence type="ECO:0000256" key="9">
    <source>
        <dbReference type="RuleBase" id="RU000414"/>
    </source>
</evidence>
<dbReference type="InterPro" id="IPR036314">
    <property type="entry name" value="SOD_C_sf"/>
</dbReference>
<dbReference type="InterPro" id="IPR050265">
    <property type="entry name" value="Fe/Mn_Superoxide_Dismutase"/>
</dbReference>
<evidence type="ECO:0000259" key="10">
    <source>
        <dbReference type="Pfam" id="PF00081"/>
    </source>
</evidence>
<dbReference type="Gene3D" id="1.10.287.990">
    <property type="entry name" value="Fe,Mn superoxide dismutase (SOD) domain"/>
    <property type="match status" value="1"/>
</dbReference>
<dbReference type="InterPro" id="IPR019831">
    <property type="entry name" value="Mn/Fe_SOD_N"/>
</dbReference>
<evidence type="ECO:0000256" key="6">
    <source>
        <dbReference type="ARBA" id="ARBA00023002"/>
    </source>
</evidence>
<evidence type="ECO:0000256" key="3">
    <source>
        <dbReference type="ARBA" id="ARBA00012682"/>
    </source>
</evidence>
<name>A0AAD4EPR5_9PEZI</name>
<dbReference type="SUPFAM" id="SSF54719">
    <property type="entry name" value="Fe,Mn superoxide dismutase (SOD), C-terminal domain"/>
    <property type="match status" value="1"/>
</dbReference>
<comment type="function">
    <text evidence="9">Destroys radicals which are normally produced within the cells and which are toxic to biological systems.</text>
</comment>
<accession>A0AAD4EPR5</accession>
<dbReference type="GO" id="GO:0005739">
    <property type="term" value="C:mitochondrion"/>
    <property type="evidence" value="ECO:0007669"/>
    <property type="project" value="UniProtKB-ARBA"/>
</dbReference>
<gene>
    <name evidence="12" type="ORF">NEMBOFW57_009608</name>
</gene>
<organism evidence="12 13">
    <name type="scientific">Staphylotrichum longicolle</name>
    <dbReference type="NCBI Taxonomy" id="669026"/>
    <lineage>
        <taxon>Eukaryota</taxon>
        <taxon>Fungi</taxon>
        <taxon>Dikarya</taxon>
        <taxon>Ascomycota</taxon>
        <taxon>Pezizomycotina</taxon>
        <taxon>Sordariomycetes</taxon>
        <taxon>Sordariomycetidae</taxon>
        <taxon>Sordariales</taxon>
        <taxon>Chaetomiaceae</taxon>
        <taxon>Staphylotrichum</taxon>
    </lineage>
</organism>
<dbReference type="GO" id="GO:0030145">
    <property type="term" value="F:manganese ion binding"/>
    <property type="evidence" value="ECO:0007669"/>
    <property type="project" value="TreeGrafter"/>
</dbReference>
<dbReference type="AlphaFoldDB" id="A0AAD4EPR5"/>
<dbReference type="Pfam" id="PF00081">
    <property type="entry name" value="Sod_Fe_N"/>
    <property type="match status" value="1"/>
</dbReference>
<keyword evidence="13" id="KW-1185">Reference proteome</keyword>
<dbReference type="Proteomes" id="UP001197093">
    <property type="component" value="Unassembled WGS sequence"/>
</dbReference>
<evidence type="ECO:0000313" key="13">
    <source>
        <dbReference type="Proteomes" id="UP001197093"/>
    </source>
</evidence>
<evidence type="ECO:0000256" key="2">
    <source>
        <dbReference type="ARBA" id="ARBA00008714"/>
    </source>
</evidence>
<evidence type="ECO:0000256" key="1">
    <source>
        <dbReference type="ARBA" id="ARBA00001936"/>
    </source>
</evidence>
<dbReference type="InterPro" id="IPR019833">
    <property type="entry name" value="Mn/Fe_SOD_BS"/>
</dbReference>
<dbReference type="EMBL" id="JAHCVI010000005">
    <property type="protein sequence ID" value="KAG7284990.1"/>
    <property type="molecule type" value="Genomic_DNA"/>
</dbReference>
<evidence type="ECO:0000256" key="7">
    <source>
        <dbReference type="ARBA" id="ARBA00023211"/>
    </source>
</evidence>
<dbReference type="FunFam" id="3.55.40.20:FF:000002">
    <property type="entry name" value="Superoxide dismutase"/>
    <property type="match status" value="1"/>
</dbReference>
<evidence type="ECO:0000259" key="11">
    <source>
        <dbReference type="Pfam" id="PF02777"/>
    </source>
</evidence>
<evidence type="ECO:0000256" key="4">
    <source>
        <dbReference type="ARBA" id="ARBA00022723"/>
    </source>
</evidence>
<dbReference type="Gene3D" id="3.55.40.20">
    <property type="entry name" value="Iron/manganese superoxide dismutase, C-terminal domain"/>
    <property type="match status" value="1"/>
</dbReference>
<dbReference type="FunFam" id="1.10.287.990:FF:000001">
    <property type="entry name" value="Superoxide dismutase"/>
    <property type="match status" value="1"/>
</dbReference>
<proteinExistence type="inferred from homology"/>
<comment type="cofactor">
    <cofactor evidence="1">
        <name>Mn(2+)</name>
        <dbReference type="ChEBI" id="CHEBI:29035"/>
    </cofactor>
</comment>
<sequence>MSSTLLRTVPALRGALRASGAPKAAAMASTTFVRGKATLPDLSCECIDNLTYTQRPQAATLRGASSQGDDYGALEPHISGKIMELHHTKHHQTYVNGLNSALETIAEAESKGDFTKAASVAPLLNFHGGGHINHTLFWENLAPASRDGGGEPDGALKKAIDSDFGSFDTFRKQMNTALAGIQGSGWAWLVKDKSAGTLGLVTRANQDPVSGPFVPLLGIDAWEHAYYLQYENRKAEYFDAIWNVINWKTVAARYGKD</sequence>
<dbReference type="PRINTS" id="PR01703">
    <property type="entry name" value="MNSODISMTASE"/>
</dbReference>
<feature type="domain" description="Manganese/iron superoxide dismutase N-terminal" evidence="10">
    <location>
        <begin position="70"/>
        <end position="142"/>
    </location>
</feature>
<dbReference type="InterPro" id="IPR019832">
    <property type="entry name" value="Mn/Fe_SOD_C"/>
</dbReference>
<dbReference type="Pfam" id="PF02777">
    <property type="entry name" value="Sod_Fe_C"/>
    <property type="match status" value="1"/>
</dbReference>
<keyword evidence="5" id="KW-0049">Antioxidant</keyword>
<comment type="similarity">
    <text evidence="2 9">Belongs to the iron/manganese superoxide dismutase family.</text>
</comment>
<dbReference type="GO" id="GO:0004784">
    <property type="term" value="F:superoxide dismutase activity"/>
    <property type="evidence" value="ECO:0007669"/>
    <property type="project" value="UniProtKB-EC"/>
</dbReference>
<dbReference type="InterPro" id="IPR036324">
    <property type="entry name" value="Mn/Fe_SOD_N_sf"/>
</dbReference>
<dbReference type="SUPFAM" id="SSF46609">
    <property type="entry name" value="Fe,Mn superoxide dismutase (SOD), N-terminal domain"/>
    <property type="match status" value="1"/>
</dbReference>
<comment type="caution">
    <text evidence="12">The sequence shown here is derived from an EMBL/GenBank/DDBJ whole genome shotgun (WGS) entry which is preliminary data.</text>
</comment>